<dbReference type="InterPro" id="IPR001296">
    <property type="entry name" value="Glyco_trans_1"/>
</dbReference>
<keyword evidence="1 3" id="KW-0808">Transferase</keyword>
<dbReference type="GO" id="GO:0016757">
    <property type="term" value="F:glycosyltransferase activity"/>
    <property type="evidence" value="ECO:0007669"/>
    <property type="project" value="UniProtKB-KW"/>
</dbReference>
<feature type="domain" description="Glycosyl transferase family 1" evidence="2">
    <location>
        <begin position="278"/>
        <end position="431"/>
    </location>
</feature>
<dbReference type="EC" id="2.4.-.-" evidence="3"/>
<dbReference type="Pfam" id="PF00534">
    <property type="entry name" value="Glycos_transf_1"/>
    <property type="match status" value="1"/>
</dbReference>
<accession>A0ABT5SF59</accession>
<comment type="caution">
    <text evidence="3">The sequence shown here is derived from an EMBL/GenBank/DDBJ whole genome shotgun (WGS) entry which is preliminary data.</text>
</comment>
<sequence length="503" mass="54597">MTAHDLPAGRHFALTWGIATPYGGMTTALLERSRMFAEAGTPVDVLTLDPRPVPLGPEFAELAAVGVRVRNLYDGVRAGDIPPSSNARSVPEALRDGVDGVITDEVGGVAVRRVRLGDDGRPVDIDHLRADGSIAVAERRPPGGGRLLVACDRTGAPVRSWRRRYDLYSDWLDSLVRDDEAFIIVDSKTVAPFAADYRRPRVTMVHVIHGSHRGPTPGSVRASRQPVFSRLDDFDAVAFATDAQRRDVRALVGSRPLLTTVAHPVAPVPAAVLPAEADRTSAVVIARLEPIKRVGDAVDAARKLHREAGPAVTLDVYGTGSRADELAARASGDPAIRFHGHTDDPAGALAAASVLLLTSRSEAFGLVLVEAMAAGCLPIAYDIAYGPADLIRDGENGWLVPDGDVDALAEAIRAAARLSPERRAAMRARARATAEEYSADRIRRRWASVLRTAQRRRRLQRRTRPLLREARRAARAVLRRARTVARRARALVRRARALVRRTR</sequence>
<keyword evidence="4" id="KW-1185">Reference proteome</keyword>
<dbReference type="Gene3D" id="3.40.50.2000">
    <property type="entry name" value="Glycogen Phosphorylase B"/>
    <property type="match status" value="3"/>
</dbReference>
<dbReference type="SUPFAM" id="SSF53756">
    <property type="entry name" value="UDP-Glycosyltransferase/glycogen phosphorylase"/>
    <property type="match status" value="1"/>
</dbReference>
<reference evidence="3 4" key="1">
    <citation type="submission" date="2023-02" db="EMBL/GenBank/DDBJ databases">
        <title>Study of novel species of the Microbacterium genus.</title>
        <authorList>
            <person name="Arroyo-Herrera I."/>
            <person name="Roman-Ponce B."/>
            <person name="Vasquez-Murrieta M.S."/>
        </authorList>
    </citation>
    <scope>NUCLEOTIDE SEQUENCE [LARGE SCALE GENOMIC DNA]</scope>
    <source>
        <strain evidence="3 4">NE1TT3</strain>
    </source>
</reference>
<evidence type="ECO:0000256" key="1">
    <source>
        <dbReference type="ARBA" id="ARBA00022679"/>
    </source>
</evidence>
<evidence type="ECO:0000259" key="2">
    <source>
        <dbReference type="Pfam" id="PF00534"/>
    </source>
</evidence>
<organism evidence="3 4">
    <name type="scientific">Microbacterium thalli</name>
    <dbReference type="NCBI Taxonomy" id="3027921"/>
    <lineage>
        <taxon>Bacteria</taxon>
        <taxon>Bacillati</taxon>
        <taxon>Actinomycetota</taxon>
        <taxon>Actinomycetes</taxon>
        <taxon>Micrococcales</taxon>
        <taxon>Microbacteriaceae</taxon>
        <taxon>Microbacterium</taxon>
    </lineage>
</organism>
<evidence type="ECO:0000313" key="3">
    <source>
        <dbReference type="EMBL" id="MDD7961440.1"/>
    </source>
</evidence>
<protein>
    <submittedName>
        <fullName evidence="3">Glycosyltransferase</fullName>
        <ecNumber evidence="3">2.4.-.-</ecNumber>
    </submittedName>
</protein>
<name>A0ABT5SF59_9MICO</name>
<keyword evidence="3" id="KW-0328">Glycosyltransferase</keyword>
<dbReference type="PANTHER" id="PTHR12526">
    <property type="entry name" value="GLYCOSYLTRANSFERASE"/>
    <property type="match status" value="1"/>
</dbReference>
<dbReference type="EMBL" id="JAQZCI010000001">
    <property type="protein sequence ID" value="MDD7961440.1"/>
    <property type="molecule type" value="Genomic_DNA"/>
</dbReference>
<gene>
    <name evidence="3" type="ORF">PUW80_03640</name>
</gene>
<proteinExistence type="predicted"/>
<dbReference type="Proteomes" id="UP001218170">
    <property type="component" value="Unassembled WGS sequence"/>
</dbReference>
<evidence type="ECO:0000313" key="4">
    <source>
        <dbReference type="Proteomes" id="UP001218170"/>
    </source>
</evidence>
<dbReference type="RefSeq" id="WP_274263936.1">
    <property type="nucleotide sequence ID" value="NZ_JAQZCI010000001.1"/>
</dbReference>